<dbReference type="Pfam" id="PF24883">
    <property type="entry name" value="NPHP3_N"/>
    <property type="match status" value="1"/>
</dbReference>
<dbReference type="PROSITE" id="PS50088">
    <property type="entry name" value="ANK_REPEAT"/>
    <property type="match status" value="5"/>
</dbReference>
<dbReference type="PANTHER" id="PTHR24198">
    <property type="entry name" value="ANKYRIN REPEAT AND PROTEIN KINASE DOMAIN-CONTAINING PROTEIN"/>
    <property type="match status" value="1"/>
</dbReference>
<dbReference type="eggNOG" id="KOG4177">
    <property type="taxonomic scope" value="Eukaryota"/>
</dbReference>
<dbReference type="AlphaFoldDB" id="Q2GVI0"/>
<dbReference type="SMART" id="SM00248">
    <property type="entry name" value="ANK"/>
    <property type="match status" value="7"/>
</dbReference>
<dbReference type="Proteomes" id="UP000001056">
    <property type="component" value="Unassembled WGS sequence"/>
</dbReference>
<evidence type="ECO:0000256" key="2">
    <source>
        <dbReference type="ARBA" id="ARBA00023043"/>
    </source>
</evidence>
<evidence type="ECO:0000259" key="4">
    <source>
        <dbReference type="Pfam" id="PF24883"/>
    </source>
</evidence>
<feature type="domain" description="Nephrocystin 3-like N-terminal" evidence="4">
    <location>
        <begin position="70"/>
        <end position="170"/>
    </location>
</feature>
<dbReference type="PANTHER" id="PTHR24198:SF165">
    <property type="entry name" value="ANKYRIN REPEAT-CONTAINING PROTEIN-RELATED"/>
    <property type="match status" value="1"/>
</dbReference>
<sequence>MDPSVVSTATSNNAAGSASQYNAPVTIYNGIPSEATPPNPEKRREELLSRIELPDLLFLLRGRAGCQGGLISALRRILLQLFSQDNIPLPSKSQGLLKTKTTTTPWNFDHLWQLLLHTAKQRGVGEIVCLLDAVDECGPKEWAALSGALQRLYGSKECEAFNLKFLLTSRPYNRIHCRSQIYSRHLMPFTSIQSLAPHLGPVTRCLLRDALLSSAKMTYLPVHHTLGAINKGLRVSRGRVVGIAWRLPDDLANVYKKILLESNNPERATWVLQIVVAAAEPLTVAEMASVLATMAGEDIFDVDGENDFIIHETCGLVTMVDSTVRLIDETAVVQPEFEKNPLGRDDPAEPYLQGHPFLNYASRHWVTHFWASSAKGRESMADSVIALCNPTSPHFLTWFRLYWEDANPGREKLPEGFTALIAASYLGLPPSLITSLIQGGADPCARDSTFNRSPLHRAALRGNAEVVRELLGVTGKTATLDSNPDNAPLTLARLNGHAATVSALLEMGHYLTLANPNGWSPPDSRLFRDFTTTIRMMLDAGHDTTFTNKEGWTLLHAAASCNDTEALTLLLDEGIPLETTSVDGWTPLMTAIRQRHRDAAVLDCDTATTQSDRLAALDEAAEGGQLEAFTVLLDAPTEPTSRTDAAGRALITAATFGYEGIVTLLLRGEFKAAFCGEKQSTALHVAARNGHKGIVNLLVDCGVSLETRNKDGETLLLVAARKGEENMAKFLLSNGANPEARDKHGGTYEPLLALALQIHEGIAEAVRVKWVGWFTALQSAIAPPQCSWLTLGVWTGT</sequence>
<feature type="repeat" description="ANK" evidence="3">
    <location>
        <begin position="415"/>
        <end position="448"/>
    </location>
</feature>
<protein>
    <recommendedName>
        <fullName evidence="4">Nephrocystin 3-like N-terminal domain-containing protein</fullName>
    </recommendedName>
</protein>
<evidence type="ECO:0000313" key="5">
    <source>
        <dbReference type="EMBL" id="EAQ86771.1"/>
    </source>
</evidence>
<dbReference type="STRING" id="306901.Q2GVI0"/>
<keyword evidence="1" id="KW-0677">Repeat</keyword>
<dbReference type="EMBL" id="CH408033">
    <property type="protein sequence ID" value="EAQ86771.1"/>
    <property type="molecule type" value="Genomic_DNA"/>
</dbReference>
<feature type="repeat" description="ANK" evidence="3">
    <location>
        <begin position="711"/>
        <end position="743"/>
    </location>
</feature>
<reference evidence="6" key="1">
    <citation type="journal article" date="2015" name="Genome Announc.">
        <title>Draft genome sequence of the cellulolytic fungus Chaetomium globosum.</title>
        <authorList>
            <person name="Cuomo C.A."/>
            <person name="Untereiner W.A."/>
            <person name="Ma L.-J."/>
            <person name="Grabherr M."/>
            <person name="Birren B.W."/>
        </authorList>
    </citation>
    <scope>NUCLEOTIDE SEQUENCE [LARGE SCALE GENOMIC DNA]</scope>
    <source>
        <strain evidence="6">ATCC 6205 / CBS 148.51 / DSM 1962 / NBRC 6347 / NRRL 1970</strain>
    </source>
</reference>
<feature type="repeat" description="ANK" evidence="3">
    <location>
        <begin position="678"/>
        <end position="710"/>
    </location>
</feature>
<dbReference type="OMA" id="GKANSWI"/>
<accession>Q2GVI0</accession>
<dbReference type="HOGENOM" id="CLU_000288_34_7_1"/>
<dbReference type="InterPro" id="IPR002110">
    <property type="entry name" value="Ankyrin_rpt"/>
</dbReference>
<evidence type="ECO:0000256" key="1">
    <source>
        <dbReference type="ARBA" id="ARBA00022737"/>
    </source>
</evidence>
<dbReference type="Gene3D" id="1.25.40.20">
    <property type="entry name" value="Ankyrin repeat-containing domain"/>
    <property type="match status" value="2"/>
</dbReference>
<dbReference type="InParanoid" id="Q2GVI0"/>
<feature type="repeat" description="ANK" evidence="3">
    <location>
        <begin position="550"/>
        <end position="582"/>
    </location>
</feature>
<keyword evidence="6" id="KW-1185">Reference proteome</keyword>
<dbReference type="OrthoDB" id="194358at2759"/>
<dbReference type="GeneID" id="4394179"/>
<dbReference type="SUPFAM" id="SSF48403">
    <property type="entry name" value="Ankyrin repeat"/>
    <property type="match status" value="1"/>
</dbReference>
<dbReference type="RefSeq" id="XP_001225680.1">
    <property type="nucleotide sequence ID" value="XM_001225679.1"/>
</dbReference>
<dbReference type="PROSITE" id="PS50297">
    <property type="entry name" value="ANK_REP_REGION"/>
    <property type="match status" value="4"/>
</dbReference>
<keyword evidence="2 3" id="KW-0040">ANK repeat</keyword>
<evidence type="ECO:0000256" key="3">
    <source>
        <dbReference type="PROSITE-ProRule" id="PRU00023"/>
    </source>
</evidence>
<feature type="repeat" description="ANK" evidence="3">
    <location>
        <begin position="450"/>
        <end position="482"/>
    </location>
</feature>
<gene>
    <name evidence="5" type="ORF">CHGG_08024</name>
</gene>
<organism evidence="5 6">
    <name type="scientific">Chaetomium globosum (strain ATCC 6205 / CBS 148.51 / DSM 1962 / NBRC 6347 / NRRL 1970)</name>
    <name type="common">Soil fungus</name>
    <dbReference type="NCBI Taxonomy" id="306901"/>
    <lineage>
        <taxon>Eukaryota</taxon>
        <taxon>Fungi</taxon>
        <taxon>Dikarya</taxon>
        <taxon>Ascomycota</taxon>
        <taxon>Pezizomycotina</taxon>
        <taxon>Sordariomycetes</taxon>
        <taxon>Sordariomycetidae</taxon>
        <taxon>Sordariales</taxon>
        <taxon>Chaetomiaceae</taxon>
        <taxon>Chaetomium</taxon>
    </lineage>
</organism>
<proteinExistence type="predicted"/>
<dbReference type="InterPro" id="IPR036770">
    <property type="entry name" value="Ankyrin_rpt-contain_sf"/>
</dbReference>
<name>Q2GVI0_CHAGB</name>
<dbReference type="VEuPathDB" id="FungiDB:CHGG_08024"/>
<dbReference type="InterPro" id="IPR056884">
    <property type="entry name" value="NPHP3-like_N"/>
</dbReference>
<evidence type="ECO:0000313" key="6">
    <source>
        <dbReference type="Proteomes" id="UP000001056"/>
    </source>
</evidence>
<dbReference type="Pfam" id="PF12796">
    <property type="entry name" value="Ank_2"/>
    <property type="match status" value="3"/>
</dbReference>